<dbReference type="InterPro" id="IPR050879">
    <property type="entry name" value="Acyltransferase_3"/>
</dbReference>
<feature type="transmembrane region" description="Helical" evidence="1">
    <location>
        <begin position="242"/>
        <end position="260"/>
    </location>
</feature>
<feature type="transmembrane region" description="Helical" evidence="1">
    <location>
        <begin position="192"/>
        <end position="210"/>
    </location>
</feature>
<sequence length="366" mass="41270">MFIRKSKHTASAPRGIMKLEQVFDRQHNALTLWRLILAIGVVFYHSWPLTGREIGYEPIVRLLSNIFADGFFAISGFLITAAWMRRPYLKEYWASRVLRIFPALWVCLLVIAFVIAPITAKVQNTPISLSAELGYVINNALLNVAYIGIDGTPADVPFPGVWNGSIWTLFFVLLCDVMVSVLGVLGLLKRRWVIPALFVLATIWAAYVSYTPPMFSWPQMLARFFVVFLAGAMFYQYQDRIPARWSLVMLSAAIVMASGFTQNYRVIGALPLAYAIIVSGALVRRARLRNDLSYGVYIYAFPIQQMLATFWLVRLNPVLFFAIATAATLPVAASSWFVVEKRATELKTRIFRRSTTPAAVRRPATP</sequence>
<reference evidence="3 4" key="2">
    <citation type="journal article" date="2017" name="Int. J. Syst. Evol. Microbiol.">
        <title>Mycobacterium stephanolepidis sp. nov., a rapidly growing species related to Mycobacterium chelonae, isolated from marine teleost fish, Stephanolepis cirrhifer.</title>
        <authorList>
            <person name="Fukano H."/>
            <person name="Wada S."/>
            <person name="Kurata O."/>
            <person name="Katayama K."/>
            <person name="Fujiwara N."/>
            <person name="Hoshino Y."/>
        </authorList>
    </citation>
    <scope>NUCLEOTIDE SEQUENCE [LARGE SCALE GENOMIC DNA]</scope>
    <source>
        <strain evidence="3 4">NJB0901</strain>
    </source>
</reference>
<feature type="transmembrane region" description="Helical" evidence="1">
    <location>
        <begin position="27"/>
        <end position="46"/>
    </location>
</feature>
<evidence type="ECO:0000313" key="4">
    <source>
        <dbReference type="Proteomes" id="UP000217954"/>
    </source>
</evidence>
<dbReference type="KEGG" id="mste:MSTE_02461"/>
<reference evidence="4" key="1">
    <citation type="journal article" date="2017" name="Genome Announc.">
        <title>Complete Genome Sequence of Mycobacterium stephanolepidis.</title>
        <authorList>
            <person name="Fukano H."/>
            <person name="Yoshida M."/>
            <person name="Katayama Y."/>
            <person name="Omatsu T."/>
            <person name="Mizutani T."/>
            <person name="Kurata O."/>
            <person name="Wada S."/>
            <person name="Hoshino Y."/>
        </authorList>
    </citation>
    <scope>NUCLEOTIDE SEQUENCE [LARGE SCALE GENOMIC DNA]</scope>
    <source>
        <strain evidence="4">NJB0901</strain>
    </source>
</reference>
<feature type="transmembrane region" description="Helical" evidence="1">
    <location>
        <begin position="166"/>
        <end position="185"/>
    </location>
</feature>
<evidence type="ECO:0000256" key="1">
    <source>
        <dbReference type="SAM" id="Phobius"/>
    </source>
</evidence>
<feature type="transmembrane region" description="Helical" evidence="1">
    <location>
        <begin position="295"/>
        <end position="313"/>
    </location>
</feature>
<keyword evidence="1" id="KW-0472">Membrane</keyword>
<dbReference type="GO" id="GO:0016020">
    <property type="term" value="C:membrane"/>
    <property type="evidence" value="ECO:0007669"/>
    <property type="project" value="TreeGrafter"/>
</dbReference>
<evidence type="ECO:0000259" key="2">
    <source>
        <dbReference type="Pfam" id="PF01757"/>
    </source>
</evidence>
<protein>
    <submittedName>
        <fullName evidence="3">Acyltransferase</fullName>
    </submittedName>
</protein>
<proteinExistence type="predicted"/>
<feature type="transmembrane region" description="Helical" evidence="1">
    <location>
        <begin position="266"/>
        <end position="283"/>
    </location>
</feature>
<keyword evidence="4" id="KW-1185">Reference proteome</keyword>
<feature type="domain" description="Acyltransferase 3" evidence="2">
    <location>
        <begin position="29"/>
        <end position="333"/>
    </location>
</feature>
<feature type="transmembrane region" description="Helical" evidence="1">
    <location>
        <begin position="97"/>
        <end position="120"/>
    </location>
</feature>
<keyword evidence="3" id="KW-0012">Acyltransferase</keyword>
<feature type="transmembrane region" description="Helical" evidence="1">
    <location>
        <begin position="66"/>
        <end position="85"/>
    </location>
</feature>
<organism evidence="3 4">
    <name type="scientific">[Mycobacterium] stephanolepidis</name>
    <dbReference type="NCBI Taxonomy" id="1520670"/>
    <lineage>
        <taxon>Bacteria</taxon>
        <taxon>Bacillati</taxon>
        <taxon>Actinomycetota</taxon>
        <taxon>Actinomycetes</taxon>
        <taxon>Mycobacteriales</taxon>
        <taxon>Mycobacteriaceae</taxon>
        <taxon>Mycobacteroides</taxon>
    </lineage>
</organism>
<dbReference type="InterPro" id="IPR002656">
    <property type="entry name" value="Acyl_transf_3_dom"/>
</dbReference>
<feature type="transmembrane region" description="Helical" evidence="1">
    <location>
        <begin position="319"/>
        <end position="339"/>
    </location>
</feature>
<gene>
    <name evidence="3" type="ORF">MSTE_02461</name>
</gene>
<dbReference type="PANTHER" id="PTHR23028">
    <property type="entry name" value="ACETYLTRANSFERASE"/>
    <property type="match status" value="1"/>
</dbReference>
<feature type="transmembrane region" description="Helical" evidence="1">
    <location>
        <begin position="216"/>
        <end position="235"/>
    </location>
</feature>
<dbReference type="Proteomes" id="UP000217954">
    <property type="component" value="Chromosome"/>
</dbReference>
<evidence type="ECO:0000313" key="3">
    <source>
        <dbReference type="EMBL" id="BAX97773.1"/>
    </source>
</evidence>
<dbReference type="PANTHER" id="PTHR23028:SF53">
    <property type="entry name" value="ACYL_TRANSF_3 DOMAIN-CONTAINING PROTEIN"/>
    <property type="match status" value="1"/>
</dbReference>
<keyword evidence="1" id="KW-0812">Transmembrane</keyword>
<name>A0A1Z4EXS6_9MYCO</name>
<dbReference type="Pfam" id="PF01757">
    <property type="entry name" value="Acyl_transf_3"/>
    <property type="match status" value="1"/>
</dbReference>
<dbReference type="GO" id="GO:0000271">
    <property type="term" value="P:polysaccharide biosynthetic process"/>
    <property type="evidence" value="ECO:0007669"/>
    <property type="project" value="TreeGrafter"/>
</dbReference>
<accession>A0A1Z4EXS6</accession>
<dbReference type="EMBL" id="AP018165">
    <property type="protein sequence ID" value="BAX97773.1"/>
    <property type="molecule type" value="Genomic_DNA"/>
</dbReference>
<dbReference type="GO" id="GO:0016747">
    <property type="term" value="F:acyltransferase activity, transferring groups other than amino-acyl groups"/>
    <property type="evidence" value="ECO:0007669"/>
    <property type="project" value="InterPro"/>
</dbReference>
<keyword evidence="1" id="KW-1133">Transmembrane helix</keyword>
<keyword evidence="3" id="KW-0808">Transferase</keyword>
<dbReference type="AlphaFoldDB" id="A0A1Z4EXS6"/>